<sequence length="222" mass="24031">MSVLRQLVRVTSLIDSGTTCCACRDAEVVNGLLGALPIVYTAGTLTGDIDGRMLAARRLAAALRGLLVRTQRRFSYRPPRSSVPRPPSEACTRTPVDEQRGAISSPLLIECMADEWEVGLRRLVSGSEVDGVVPDHELGLHALVVATVRTVLTTRPLLVTAIGRWLTTLTTRVDPRTGYAGKRRAVCVPAAAPPLIPLPPVSPPRSWPSLLRHGSSHRPRRC</sequence>
<evidence type="ECO:0000313" key="2">
    <source>
        <dbReference type="Proteomes" id="UP000798662"/>
    </source>
</evidence>
<dbReference type="Proteomes" id="UP000798662">
    <property type="component" value="Chromosome 1"/>
</dbReference>
<gene>
    <name evidence="1" type="ORF">I4F81_001281</name>
</gene>
<organism evidence="1 2">
    <name type="scientific">Pyropia yezoensis</name>
    <name type="common">Susabi-nori</name>
    <name type="synonym">Porphyra yezoensis</name>
    <dbReference type="NCBI Taxonomy" id="2788"/>
    <lineage>
        <taxon>Eukaryota</taxon>
        <taxon>Rhodophyta</taxon>
        <taxon>Bangiophyceae</taxon>
        <taxon>Bangiales</taxon>
        <taxon>Bangiaceae</taxon>
        <taxon>Pyropia</taxon>
    </lineage>
</organism>
<name>A0ACC3BLP5_PYRYE</name>
<reference evidence="1" key="1">
    <citation type="submission" date="2019-11" db="EMBL/GenBank/DDBJ databases">
        <title>Nori genome reveals adaptations in red seaweeds to the harsh intertidal environment.</title>
        <authorList>
            <person name="Wang D."/>
            <person name="Mao Y."/>
        </authorList>
    </citation>
    <scope>NUCLEOTIDE SEQUENCE</scope>
    <source>
        <tissue evidence="1">Gametophyte</tissue>
    </source>
</reference>
<proteinExistence type="predicted"/>
<protein>
    <submittedName>
        <fullName evidence="1">Uncharacterized protein</fullName>
    </submittedName>
</protein>
<dbReference type="EMBL" id="CM020618">
    <property type="protein sequence ID" value="KAK1858680.1"/>
    <property type="molecule type" value="Genomic_DNA"/>
</dbReference>
<comment type="caution">
    <text evidence="1">The sequence shown here is derived from an EMBL/GenBank/DDBJ whole genome shotgun (WGS) entry which is preliminary data.</text>
</comment>
<evidence type="ECO:0000313" key="1">
    <source>
        <dbReference type="EMBL" id="KAK1858680.1"/>
    </source>
</evidence>
<keyword evidence="2" id="KW-1185">Reference proteome</keyword>
<accession>A0ACC3BLP5</accession>